<dbReference type="Pfam" id="PF01381">
    <property type="entry name" value="HTH_3"/>
    <property type="match status" value="1"/>
</dbReference>
<dbReference type="SMART" id="SM00530">
    <property type="entry name" value="HTH_XRE"/>
    <property type="match status" value="1"/>
</dbReference>
<reference evidence="3 4" key="1">
    <citation type="submission" date="2019-06" db="EMBL/GenBank/DDBJ databases">
        <title>Genomic Encyclopedia of Archaeal and Bacterial Type Strains, Phase II (KMG-II): from individual species to whole genera.</title>
        <authorList>
            <person name="Goeker M."/>
        </authorList>
    </citation>
    <scope>NUCLEOTIDE SEQUENCE [LARGE SCALE GENOMIC DNA]</scope>
    <source>
        <strain evidence="3 4">DSM 7270</strain>
    </source>
</reference>
<keyword evidence="1 3" id="KW-0238">DNA-binding</keyword>
<dbReference type="InterPro" id="IPR001387">
    <property type="entry name" value="Cro/C1-type_HTH"/>
</dbReference>
<organism evidence="3 4">
    <name type="scientific">Acidovorax temperans</name>
    <dbReference type="NCBI Taxonomy" id="80878"/>
    <lineage>
        <taxon>Bacteria</taxon>
        <taxon>Pseudomonadati</taxon>
        <taxon>Pseudomonadota</taxon>
        <taxon>Betaproteobacteria</taxon>
        <taxon>Burkholderiales</taxon>
        <taxon>Comamonadaceae</taxon>
        <taxon>Acidovorax</taxon>
    </lineage>
</organism>
<evidence type="ECO:0000313" key="3">
    <source>
        <dbReference type="EMBL" id="TQN07518.1"/>
    </source>
</evidence>
<dbReference type="EMBL" id="VFPV01000001">
    <property type="protein sequence ID" value="TQN07518.1"/>
    <property type="molecule type" value="Genomic_DNA"/>
</dbReference>
<comment type="caution">
    <text evidence="3">The sequence shown here is derived from an EMBL/GenBank/DDBJ whole genome shotgun (WGS) entry which is preliminary data.</text>
</comment>
<dbReference type="Gene3D" id="1.10.260.40">
    <property type="entry name" value="lambda repressor-like DNA-binding domains"/>
    <property type="match status" value="1"/>
</dbReference>
<dbReference type="GO" id="GO:0005829">
    <property type="term" value="C:cytosol"/>
    <property type="evidence" value="ECO:0007669"/>
    <property type="project" value="TreeGrafter"/>
</dbReference>
<dbReference type="CDD" id="cd00093">
    <property type="entry name" value="HTH_XRE"/>
    <property type="match status" value="1"/>
</dbReference>
<dbReference type="SUPFAM" id="SSF47413">
    <property type="entry name" value="lambda repressor-like DNA-binding domains"/>
    <property type="match status" value="1"/>
</dbReference>
<name>A0A543LJD6_9BURK</name>
<dbReference type="PANTHER" id="PTHR46797:SF1">
    <property type="entry name" value="METHYLPHOSPHONATE SYNTHASE"/>
    <property type="match status" value="1"/>
</dbReference>
<accession>A0A543LJD6</accession>
<evidence type="ECO:0000259" key="2">
    <source>
        <dbReference type="PROSITE" id="PS50943"/>
    </source>
</evidence>
<dbReference type="GO" id="GO:0003677">
    <property type="term" value="F:DNA binding"/>
    <property type="evidence" value="ECO:0007669"/>
    <property type="project" value="UniProtKB-KW"/>
</dbReference>
<dbReference type="PANTHER" id="PTHR46797">
    <property type="entry name" value="HTH-TYPE TRANSCRIPTIONAL REGULATOR"/>
    <property type="match status" value="1"/>
</dbReference>
<dbReference type="PROSITE" id="PS50943">
    <property type="entry name" value="HTH_CROC1"/>
    <property type="match status" value="1"/>
</dbReference>
<dbReference type="GO" id="GO:0003700">
    <property type="term" value="F:DNA-binding transcription factor activity"/>
    <property type="evidence" value="ECO:0007669"/>
    <property type="project" value="TreeGrafter"/>
</dbReference>
<protein>
    <submittedName>
        <fullName evidence="3">DNA-binding XRE family transcriptional regulator</fullName>
    </submittedName>
</protein>
<evidence type="ECO:0000313" key="4">
    <source>
        <dbReference type="Proteomes" id="UP000316993"/>
    </source>
</evidence>
<gene>
    <name evidence="3" type="ORF">BDD18_0645</name>
</gene>
<dbReference type="InterPro" id="IPR050807">
    <property type="entry name" value="TransReg_Diox_bact_type"/>
</dbReference>
<proteinExistence type="predicted"/>
<feature type="domain" description="HTH cro/C1-type" evidence="2">
    <location>
        <begin position="11"/>
        <end position="65"/>
    </location>
</feature>
<dbReference type="InterPro" id="IPR010982">
    <property type="entry name" value="Lambda_DNA-bd_dom_sf"/>
</dbReference>
<dbReference type="RefSeq" id="WP_142081362.1">
    <property type="nucleotide sequence ID" value="NZ_VFPV01000001.1"/>
</dbReference>
<dbReference type="Proteomes" id="UP000316993">
    <property type="component" value="Unassembled WGS sequence"/>
</dbReference>
<dbReference type="AlphaFoldDB" id="A0A543LJD6"/>
<evidence type="ECO:0000256" key="1">
    <source>
        <dbReference type="ARBA" id="ARBA00023125"/>
    </source>
</evidence>
<sequence length="85" mass="9608">MEPDHALGQALRNLRTKRKWSQTDLALRADVDRNYISLIELGRNSPSVRLLFKLCDALDIPASDFLQDVERRIKRQSTASSSAAP</sequence>